<evidence type="ECO:0000256" key="2">
    <source>
        <dbReference type="ARBA" id="ARBA00004496"/>
    </source>
</evidence>
<dbReference type="GO" id="GO:0005737">
    <property type="term" value="C:cytoplasm"/>
    <property type="evidence" value="ECO:0007669"/>
    <property type="project" value="UniProtKB-SubCell"/>
</dbReference>
<sequence>RSVSVVDLCFDRLITIPNIVMDKITDVTTEEMGQSDYIKPFRMRYKQVGIIVPLTAMLQTSSGLTVKGIALGTKNVAVLIHHVEHDSFIIVRQFRAQNGTISGDVGVTYELCAGILDKPEASIAEVAKQEVLEECGYDVPLENLELITICRSGVGHAGMEQTMFYAQVNEKMKISEGGGNKAEGEMIDVIEIAIKDSLEFVFDTKKEKPISCMYALLWYHSVKAKQLTKS</sequence>
<evidence type="ECO:0000256" key="6">
    <source>
        <dbReference type="ARBA" id="ARBA00022842"/>
    </source>
</evidence>
<evidence type="ECO:0000256" key="7">
    <source>
        <dbReference type="ARBA" id="ARBA00051086"/>
    </source>
</evidence>
<dbReference type="SUPFAM" id="SSF55811">
    <property type="entry name" value="Nudix"/>
    <property type="match status" value="1"/>
</dbReference>
<evidence type="ECO:0000313" key="13">
    <source>
        <dbReference type="Proteomes" id="UP001208570"/>
    </source>
</evidence>
<dbReference type="EMBL" id="JAODUP010000162">
    <property type="protein sequence ID" value="KAK2158866.1"/>
    <property type="molecule type" value="Genomic_DNA"/>
</dbReference>
<dbReference type="Gene3D" id="3.90.79.10">
    <property type="entry name" value="Nucleoside Triphosphate Pyrophosphohydrolase"/>
    <property type="match status" value="1"/>
</dbReference>
<dbReference type="GO" id="GO:0019693">
    <property type="term" value="P:ribose phosphate metabolic process"/>
    <property type="evidence" value="ECO:0007669"/>
    <property type="project" value="TreeGrafter"/>
</dbReference>
<protein>
    <recommendedName>
        <fullName evidence="10">Uridine diphosphate glucose pyrophosphatase NUDT14</fullName>
        <ecNumber evidence="9">3.6.1.45</ecNumber>
    </recommendedName>
    <alternativeName>
        <fullName evidence="11">Nucleoside diphosphate-linked moiety X motif 14</fullName>
    </alternativeName>
</protein>
<dbReference type="AlphaFoldDB" id="A0AAD9JTH4"/>
<dbReference type="CDD" id="cd18887">
    <property type="entry name" value="NUDIX_UGPPase_Nudt14"/>
    <property type="match status" value="1"/>
</dbReference>
<gene>
    <name evidence="12" type="ORF">LSH36_162g02063</name>
</gene>
<feature type="non-terminal residue" evidence="12">
    <location>
        <position position="1"/>
    </location>
</feature>
<comment type="subunit">
    <text evidence="3">Homodimer.</text>
</comment>
<keyword evidence="13" id="KW-1185">Reference proteome</keyword>
<accession>A0AAD9JTH4</accession>
<organism evidence="12 13">
    <name type="scientific">Paralvinella palmiformis</name>
    <dbReference type="NCBI Taxonomy" id="53620"/>
    <lineage>
        <taxon>Eukaryota</taxon>
        <taxon>Metazoa</taxon>
        <taxon>Spiralia</taxon>
        <taxon>Lophotrochozoa</taxon>
        <taxon>Annelida</taxon>
        <taxon>Polychaeta</taxon>
        <taxon>Sedentaria</taxon>
        <taxon>Canalipalpata</taxon>
        <taxon>Terebellida</taxon>
        <taxon>Terebelliformia</taxon>
        <taxon>Alvinellidae</taxon>
        <taxon>Paralvinella</taxon>
    </lineage>
</organism>
<dbReference type="GO" id="GO:0006753">
    <property type="term" value="P:nucleoside phosphate metabolic process"/>
    <property type="evidence" value="ECO:0007669"/>
    <property type="project" value="TreeGrafter"/>
</dbReference>
<proteinExistence type="predicted"/>
<evidence type="ECO:0000313" key="12">
    <source>
        <dbReference type="EMBL" id="KAK2158866.1"/>
    </source>
</evidence>
<dbReference type="Proteomes" id="UP001208570">
    <property type="component" value="Unassembled WGS sequence"/>
</dbReference>
<dbReference type="InterPro" id="IPR015797">
    <property type="entry name" value="NUDIX_hydrolase-like_dom_sf"/>
</dbReference>
<comment type="function">
    <text evidence="8">Hydrolyzes UDP-glucose to glucose 1-phosphate and UMP and ADP-ribose to ribose 5-phosphate and AMP. The physiological substrate is probably UDP-glucose. Poor activity on other substrates such as ADP-glucose, CDP-glucose, GDP-glucose and GDP-mannose.</text>
</comment>
<reference evidence="12" key="1">
    <citation type="journal article" date="2023" name="Mol. Biol. Evol.">
        <title>Third-Generation Sequencing Reveals the Adaptive Role of the Epigenome in Three Deep-Sea Polychaetes.</title>
        <authorList>
            <person name="Perez M."/>
            <person name="Aroh O."/>
            <person name="Sun Y."/>
            <person name="Lan Y."/>
            <person name="Juniper S.K."/>
            <person name="Young C.R."/>
            <person name="Angers B."/>
            <person name="Qian P.Y."/>
        </authorList>
    </citation>
    <scope>NUCLEOTIDE SEQUENCE</scope>
    <source>
        <strain evidence="12">P08H-3</strain>
    </source>
</reference>
<dbReference type="PANTHER" id="PTHR11839:SF15">
    <property type="entry name" value="URIDINE DIPHOSPHATE GLUCOSE PYROPHOSPHATASE NUDT14"/>
    <property type="match status" value="1"/>
</dbReference>
<dbReference type="FunFam" id="3.90.79.10:FF:000035">
    <property type="entry name" value="Uridine diphosphate glucose pyrophosphatase"/>
    <property type="match status" value="1"/>
</dbReference>
<evidence type="ECO:0000256" key="8">
    <source>
        <dbReference type="ARBA" id="ARBA00054674"/>
    </source>
</evidence>
<name>A0AAD9JTH4_9ANNE</name>
<keyword evidence="4" id="KW-0963">Cytoplasm</keyword>
<comment type="cofactor">
    <cofactor evidence="1">
        <name>Mg(2+)</name>
        <dbReference type="ChEBI" id="CHEBI:18420"/>
    </cofactor>
</comment>
<keyword evidence="6" id="KW-0460">Magnesium</keyword>
<evidence type="ECO:0000256" key="4">
    <source>
        <dbReference type="ARBA" id="ARBA00022490"/>
    </source>
</evidence>
<dbReference type="EC" id="3.6.1.45" evidence="9"/>
<evidence type="ECO:0000256" key="11">
    <source>
        <dbReference type="ARBA" id="ARBA00080475"/>
    </source>
</evidence>
<keyword evidence="5" id="KW-0378">Hydrolase</keyword>
<evidence type="ECO:0000256" key="9">
    <source>
        <dbReference type="ARBA" id="ARBA00066480"/>
    </source>
</evidence>
<comment type="catalytic activity">
    <reaction evidence="7">
        <text>UDP-sugar + H2O = UMP + alpha-D-aldose 1-phosphate.</text>
        <dbReference type="EC" id="3.6.1.45"/>
    </reaction>
</comment>
<evidence type="ECO:0000256" key="10">
    <source>
        <dbReference type="ARBA" id="ARBA00071467"/>
    </source>
</evidence>
<comment type="subcellular location">
    <subcellularLocation>
        <location evidence="2">Cytoplasm</location>
    </subcellularLocation>
</comment>
<dbReference type="PANTHER" id="PTHR11839">
    <property type="entry name" value="UDP/ADP-SUGAR PYROPHOSPHATASE"/>
    <property type="match status" value="1"/>
</dbReference>
<evidence type="ECO:0000256" key="5">
    <source>
        <dbReference type="ARBA" id="ARBA00022801"/>
    </source>
</evidence>
<comment type="caution">
    <text evidence="12">The sequence shown here is derived from an EMBL/GenBank/DDBJ whole genome shotgun (WGS) entry which is preliminary data.</text>
</comment>
<dbReference type="GO" id="GO:0008768">
    <property type="term" value="F:UDP-sugar diphosphatase activity"/>
    <property type="evidence" value="ECO:0007669"/>
    <property type="project" value="UniProtKB-EC"/>
</dbReference>
<evidence type="ECO:0000256" key="1">
    <source>
        <dbReference type="ARBA" id="ARBA00001946"/>
    </source>
</evidence>
<evidence type="ECO:0000256" key="3">
    <source>
        <dbReference type="ARBA" id="ARBA00011738"/>
    </source>
</evidence>